<evidence type="ECO:0000256" key="3">
    <source>
        <dbReference type="ARBA" id="ARBA00010231"/>
    </source>
</evidence>
<feature type="binding site" evidence="14">
    <location>
        <position position="296"/>
    </location>
    <ligand>
        <name>Mg(2+)</name>
        <dbReference type="ChEBI" id="CHEBI:18420"/>
    </ligand>
</feature>
<evidence type="ECO:0000256" key="5">
    <source>
        <dbReference type="ARBA" id="ARBA00022553"/>
    </source>
</evidence>
<evidence type="ECO:0000259" key="17">
    <source>
        <dbReference type="Pfam" id="PF21404"/>
    </source>
</evidence>
<dbReference type="Gene3D" id="3.40.120.10">
    <property type="entry name" value="Alpha-D-Glucose-1,6-Bisphosphate, subunit A, domain 3"/>
    <property type="match status" value="2"/>
</dbReference>
<feature type="binding site" evidence="13">
    <location>
        <begin position="521"/>
        <end position="525"/>
    </location>
    <ligand>
        <name>substrate</name>
    </ligand>
</feature>
<comment type="similarity">
    <text evidence="3 11">Belongs to the phosphohexose mutase family.</text>
</comment>
<comment type="caution">
    <text evidence="19">The sequence shown here is derived from an EMBL/GenBank/DDBJ whole genome shotgun (WGS) entry which is preliminary data.</text>
</comment>
<feature type="binding site" evidence="13">
    <location>
        <position position="530"/>
    </location>
    <ligand>
        <name>substrate</name>
    </ligand>
</feature>
<comment type="catalytic activity">
    <reaction evidence="1 11">
        <text>N-acetyl-alpha-D-glucosamine 1-phosphate = N-acetyl-D-glucosamine 6-phosphate</text>
        <dbReference type="Rhea" id="RHEA:23804"/>
        <dbReference type="ChEBI" id="CHEBI:57513"/>
        <dbReference type="ChEBI" id="CHEBI:57776"/>
        <dbReference type="EC" id="5.4.2.3"/>
    </reaction>
</comment>
<feature type="domain" description="Phosphoacetylglucosamine mutase AMG1" evidence="18">
    <location>
        <begin position="218"/>
        <end position="303"/>
    </location>
</feature>
<reference evidence="19" key="1">
    <citation type="submission" date="2023-02" db="EMBL/GenBank/DDBJ databases">
        <title>Identification and recombinant expression of a fungal hydrolase from Papiliotrema laurentii that hydrolyzes apple cutin and clears colloidal polyester polyurethane.</title>
        <authorList>
            <consortium name="DOE Joint Genome Institute"/>
            <person name="Roman V.A."/>
            <person name="Bojanowski C."/>
            <person name="Crable B.R."/>
            <person name="Wagner D.N."/>
            <person name="Hung C.S."/>
            <person name="Nadeau L.J."/>
            <person name="Schratz L."/>
            <person name="Haridas S."/>
            <person name="Pangilinan J."/>
            <person name="Lipzen A."/>
            <person name="Na H."/>
            <person name="Yan M."/>
            <person name="Ng V."/>
            <person name="Grigoriev I.V."/>
            <person name="Spatafora J.W."/>
            <person name="Barlow D."/>
            <person name="Biffinger J."/>
            <person name="Kelley-Loughnane N."/>
            <person name="Varaljay V.A."/>
            <person name="Crookes-Goodson W.J."/>
        </authorList>
    </citation>
    <scope>NUCLEOTIDE SEQUENCE</scope>
    <source>
        <strain evidence="19">5307AH</strain>
    </source>
</reference>
<dbReference type="SUPFAM" id="SSF55957">
    <property type="entry name" value="Phosphoglucomutase, C-terminal domain"/>
    <property type="match status" value="1"/>
</dbReference>
<dbReference type="GO" id="GO:0000287">
    <property type="term" value="F:magnesium ion binding"/>
    <property type="evidence" value="ECO:0007669"/>
    <property type="project" value="InterPro"/>
</dbReference>
<feature type="binding site" evidence="14">
    <location>
        <position position="298"/>
    </location>
    <ligand>
        <name>Mg(2+)</name>
        <dbReference type="ChEBI" id="CHEBI:18420"/>
    </ligand>
</feature>
<dbReference type="CDD" id="cd03086">
    <property type="entry name" value="PGM3"/>
    <property type="match status" value="1"/>
</dbReference>
<comment type="function">
    <text evidence="11">Catalyzes the conversion of GlcNAc-6-P into GlcNAc-1-P during the synthesis of uridine diphosphate/UDP-GlcNAc, which is a biosynthetic precursor of chitin and also supplies the amino sugars for N-linked oligosaccharides of glycoproteins.</text>
</comment>
<dbReference type="AlphaFoldDB" id="A0AAD9D056"/>
<dbReference type="FunFam" id="3.30.310.50:FF:000003">
    <property type="entry name" value="Phosphoacetylglucosamine mutase"/>
    <property type="match status" value="1"/>
</dbReference>
<evidence type="ECO:0000256" key="12">
    <source>
        <dbReference type="PIRSR" id="PIRSR016408-1"/>
    </source>
</evidence>
<dbReference type="GO" id="GO:0004610">
    <property type="term" value="F:phosphoacetylglucosamine mutase activity"/>
    <property type="evidence" value="ECO:0007669"/>
    <property type="project" value="UniProtKB-UniRule"/>
</dbReference>
<protein>
    <recommendedName>
        <fullName evidence="4 11">Phosphoacetylglucosamine mutase</fullName>
        <shortName evidence="11">PAGM</shortName>
        <ecNumber evidence="4 11">5.4.2.3</ecNumber>
    </recommendedName>
    <alternativeName>
        <fullName evidence="10 11">Acetylglucosamine phosphomutase</fullName>
    </alternativeName>
    <alternativeName>
        <fullName evidence="9 11">N-acetylglucosamine-phosphate mutase</fullName>
    </alternativeName>
</protein>
<feature type="active site" description="Phosphoserine intermediate" evidence="12">
    <location>
        <position position="78"/>
    </location>
</feature>
<dbReference type="FunFam" id="3.40.120.10:FF:000013">
    <property type="entry name" value="Phosphoacetylglucosamine mutase"/>
    <property type="match status" value="1"/>
</dbReference>
<name>A0AAD9D056_PAPLA</name>
<evidence type="ECO:0000259" key="16">
    <source>
        <dbReference type="Pfam" id="PF02878"/>
    </source>
</evidence>
<keyword evidence="8 11" id="KW-0413">Isomerase</keyword>
<dbReference type="SUPFAM" id="SSF53738">
    <property type="entry name" value="Phosphoglucomutase, first 3 domains"/>
    <property type="match status" value="4"/>
</dbReference>
<keyword evidence="7 11" id="KW-0460">Magnesium</keyword>
<evidence type="ECO:0000259" key="18">
    <source>
        <dbReference type="Pfam" id="PF21405"/>
    </source>
</evidence>
<dbReference type="PIRSF" id="PIRSF016408">
    <property type="entry name" value="PAGM"/>
    <property type="match status" value="1"/>
</dbReference>
<gene>
    <name evidence="19" type="ORF">DB88DRAFT_492364</name>
</gene>
<dbReference type="Pfam" id="PF21404">
    <property type="entry name" value="AMG1_III"/>
    <property type="match status" value="1"/>
</dbReference>
<dbReference type="EMBL" id="JAODAN010000006">
    <property type="protein sequence ID" value="KAK1923768.1"/>
    <property type="molecule type" value="Genomic_DNA"/>
</dbReference>
<evidence type="ECO:0000256" key="10">
    <source>
        <dbReference type="ARBA" id="ARBA00032065"/>
    </source>
</evidence>
<dbReference type="InterPro" id="IPR005844">
    <property type="entry name" value="A-D-PHexomutase_a/b/a-I"/>
</dbReference>
<evidence type="ECO:0000256" key="2">
    <source>
        <dbReference type="ARBA" id="ARBA00004865"/>
    </source>
</evidence>
<keyword evidence="20" id="KW-1185">Reference proteome</keyword>
<organism evidence="19 20">
    <name type="scientific">Papiliotrema laurentii</name>
    <name type="common">Cryptococcus laurentii</name>
    <dbReference type="NCBI Taxonomy" id="5418"/>
    <lineage>
        <taxon>Eukaryota</taxon>
        <taxon>Fungi</taxon>
        <taxon>Dikarya</taxon>
        <taxon>Basidiomycota</taxon>
        <taxon>Agaricomycotina</taxon>
        <taxon>Tremellomycetes</taxon>
        <taxon>Tremellales</taxon>
        <taxon>Rhynchogastremaceae</taxon>
        <taxon>Papiliotrema</taxon>
    </lineage>
</organism>
<feature type="binding site" description="via phosphate group" evidence="14">
    <location>
        <position position="78"/>
    </location>
    <ligand>
        <name>Mg(2+)</name>
        <dbReference type="ChEBI" id="CHEBI:18420"/>
    </ligand>
</feature>
<dbReference type="PANTHER" id="PTHR45955:SF1">
    <property type="entry name" value="PHOSPHOACETYLGLUCOSAMINE MUTASE"/>
    <property type="match status" value="1"/>
</dbReference>
<evidence type="ECO:0000256" key="14">
    <source>
        <dbReference type="PIRSR" id="PIRSR016408-3"/>
    </source>
</evidence>
<dbReference type="Pfam" id="PF21405">
    <property type="entry name" value="AMG1_II"/>
    <property type="match status" value="1"/>
</dbReference>
<evidence type="ECO:0000313" key="19">
    <source>
        <dbReference type="EMBL" id="KAK1923768.1"/>
    </source>
</evidence>
<dbReference type="GO" id="GO:0006048">
    <property type="term" value="P:UDP-N-acetylglucosamine biosynthetic process"/>
    <property type="evidence" value="ECO:0007669"/>
    <property type="project" value="UniProtKB-UniRule"/>
</dbReference>
<evidence type="ECO:0000313" key="20">
    <source>
        <dbReference type="Proteomes" id="UP001182556"/>
    </source>
</evidence>
<feature type="domain" description="Alpha-D-phosphohexomutase C-terminal" evidence="15">
    <location>
        <begin position="494"/>
        <end position="550"/>
    </location>
</feature>
<evidence type="ECO:0000256" key="4">
    <source>
        <dbReference type="ARBA" id="ARBA00012731"/>
    </source>
</evidence>
<feature type="domain" description="Phosphoacetylglucosamine mutase AMG1" evidence="17">
    <location>
        <begin position="317"/>
        <end position="460"/>
    </location>
</feature>
<feature type="domain" description="Alpha-D-phosphohexomutase alpha/beta/alpha" evidence="16">
    <location>
        <begin position="121"/>
        <end position="186"/>
    </location>
</feature>
<evidence type="ECO:0000256" key="6">
    <source>
        <dbReference type="ARBA" id="ARBA00022723"/>
    </source>
</evidence>
<dbReference type="Pfam" id="PF02878">
    <property type="entry name" value="PGM_PMM_I"/>
    <property type="match status" value="2"/>
</dbReference>
<evidence type="ECO:0000256" key="11">
    <source>
        <dbReference type="PIRNR" id="PIRNR016408"/>
    </source>
</evidence>
<evidence type="ECO:0000259" key="15">
    <source>
        <dbReference type="Pfam" id="PF00408"/>
    </source>
</evidence>
<feature type="binding site" evidence="13">
    <location>
        <begin position="396"/>
        <end position="398"/>
    </location>
    <ligand>
        <name>substrate</name>
    </ligand>
</feature>
<evidence type="ECO:0000256" key="8">
    <source>
        <dbReference type="ARBA" id="ARBA00023235"/>
    </source>
</evidence>
<keyword evidence="5" id="KW-0597">Phosphoprotein</keyword>
<dbReference type="InterPro" id="IPR016055">
    <property type="entry name" value="A-D-PHexomutase_a/b/a-I/II/III"/>
</dbReference>
<dbReference type="Proteomes" id="UP001182556">
    <property type="component" value="Unassembled WGS sequence"/>
</dbReference>
<comment type="pathway">
    <text evidence="2 11">Nucleotide-sugar biosynthesis; UDP-N-acetyl-alpha-D-glucosamine biosynthesis; N-acetyl-alpha-D-glucosamine 1-phosphate from alpha-D-glucosamine 6-phosphate (route I): step 2/2.</text>
</comment>
<dbReference type="InterPro" id="IPR049022">
    <property type="entry name" value="AMG1_III"/>
</dbReference>
<dbReference type="EC" id="5.4.2.3" evidence="4 11"/>
<dbReference type="GO" id="GO:0005975">
    <property type="term" value="P:carbohydrate metabolic process"/>
    <property type="evidence" value="ECO:0007669"/>
    <property type="project" value="InterPro"/>
</dbReference>
<keyword evidence="6 11" id="KW-0479">Metal-binding</keyword>
<accession>A0AAD9D056</accession>
<dbReference type="PROSITE" id="PS00710">
    <property type="entry name" value="PGM_PMM"/>
    <property type="match status" value="1"/>
</dbReference>
<dbReference type="Gene3D" id="3.30.310.50">
    <property type="entry name" value="Alpha-D-phosphohexomutase, C-terminal domain"/>
    <property type="match status" value="1"/>
</dbReference>
<evidence type="ECO:0000256" key="13">
    <source>
        <dbReference type="PIRSR" id="PIRSR016408-2"/>
    </source>
</evidence>
<comment type="cofactor">
    <cofactor evidence="11 14">
        <name>Mg(2+)</name>
        <dbReference type="ChEBI" id="CHEBI:18420"/>
    </cofactor>
    <text evidence="11 14">Binds 1 Mg(2+) ion per subunit.</text>
</comment>
<sequence>MSGSTAKAAHHHAVVVSSLGHAADKYPKPANLTFSYGTAGFRTLASRLPSVVFRVALLAVLRSKRMEGASIGVMITASHNPEQDNGVKVVDPSGEMLDQSWESHATALANCPTTDSLLSTFTTLASHLRVDLSAPASIVYACDTRPSSKELVTALETGLHAFEDVKTLDLGVTTTPVLHYVVKAKNDRSGEYGDPTIDGYLKKLANAFRTVIGNRGPLSPVYVDCANGVGVKTLTAISELIGDLLPIKPINDSLSTPGALNSQCGADYVKTRQALPPSVASAGFLSKPDTRACSFDGDADRIVYYYLRDGRDFRLLDGDKIAVMVAMFLGDLVKKSKLDRGDEEEGLSVGVVQTAYANGSSTKYLKSRNIPVTCVPTGVKYLHHAAQKYPIGVYFEANGHGTVLFSPDAITLLKNAQPSSPAESTAIKQLLAFSELINQAVGDALSDMLLVEAVLAHRGWGAAEWDAGYEDLPNKLMKLEVPDRTIFLTEDAERKLREPEGLQHLIDECVRKVDMGRSFVRPSGTEDCVRIYAEAKSSADTEALAGNVAELVRRASGMTSG</sequence>
<evidence type="ECO:0000256" key="7">
    <source>
        <dbReference type="ARBA" id="ARBA00022842"/>
    </source>
</evidence>
<feature type="domain" description="Alpha-D-phosphohexomutase alpha/beta/alpha" evidence="16">
    <location>
        <begin position="67"/>
        <end position="103"/>
    </location>
</feature>
<dbReference type="Pfam" id="PF00408">
    <property type="entry name" value="PGM_PMM_IV"/>
    <property type="match status" value="1"/>
</dbReference>
<dbReference type="InterPro" id="IPR016657">
    <property type="entry name" value="PAGM"/>
</dbReference>
<proteinExistence type="inferred from homology"/>
<evidence type="ECO:0000256" key="9">
    <source>
        <dbReference type="ARBA" id="ARBA00031926"/>
    </source>
</evidence>
<evidence type="ECO:0000256" key="1">
    <source>
        <dbReference type="ARBA" id="ARBA00000558"/>
    </source>
</evidence>
<feature type="binding site" evidence="14">
    <location>
        <position position="300"/>
    </location>
    <ligand>
        <name>Mg(2+)</name>
        <dbReference type="ChEBI" id="CHEBI:18420"/>
    </ligand>
</feature>
<dbReference type="InterPro" id="IPR049023">
    <property type="entry name" value="AMG1_II"/>
</dbReference>
<dbReference type="InterPro" id="IPR036900">
    <property type="entry name" value="A-D-PHexomutase_C_sf"/>
</dbReference>
<dbReference type="InterPro" id="IPR016066">
    <property type="entry name" value="A-D-PHexomutase_CS"/>
</dbReference>
<dbReference type="PANTHER" id="PTHR45955">
    <property type="entry name" value="PHOSPHOACETYLGLUCOSAMINE MUTASE"/>
    <property type="match status" value="1"/>
</dbReference>
<dbReference type="InterPro" id="IPR005843">
    <property type="entry name" value="A-D-PHexomutase_C"/>
</dbReference>